<accession>A0A2A9EA91</accession>
<dbReference type="Gene3D" id="3.20.20.30">
    <property type="entry name" value="Luciferase-like domain"/>
    <property type="match status" value="1"/>
</dbReference>
<dbReference type="InterPro" id="IPR036661">
    <property type="entry name" value="Luciferase-like_sf"/>
</dbReference>
<evidence type="ECO:0000313" key="6">
    <source>
        <dbReference type="Proteomes" id="UP000221394"/>
    </source>
</evidence>
<keyword evidence="6" id="KW-1185">Reference proteome</keyword>
<dbReference type="NCBIfam" id="TIGR04036">
    <property type="entry name" value="LLM_CE1758_fam"/>
    <property type="match status" value="1"/>
</dbReference>
<keyword evidence="1" id="KW-0560">Oxidoreductase</keyword>
<evidence type="ECO:0000256" key="3">
    <source>
        <dbReference type="SAM" id="MobiDB-lite"/>
    </source>
</evidence>
<name>A0A2A9EA91_9MICO</name>
<proteinExistence type="predicted"/>
<dbReference type="InterPro" id="IPR050766">
    <property type="entry name" value="Bact_Lucif_Oxidored"/>
</dbReference>
<dbReference type="PANTHER" id="PTHR30137:SF8">
    <property type="entry name" value="BLR5498 PROTEIN"/>
    <property type="match status" value="1"/>
</dbReference>
<evidence type="ECO:0000256" key="2">
    <source>
        <dbReference type="ARBA" id="ARBA00023033"/>
    </source>
</evidence>
<dbReference type="InterPro" id="IPR023934">
    <property type="entry name" value="LLM_FMN-dep_put"/>
</dbReference>
<gene>
    <name evidence="5" type="ORF">ATL41_0271</name>
</gene>
<organism evidence="5 6">
    <name type="scientific">Flavimobilis soli</name>
    <dbReference type="NCBI Taxonomy" id="442709"/>
    <lineage>
        <taxon>Bacteria</taxon>
        <taxon>Bacillati</taxon>
        <taxon>Actinomycetota</taxon>
        <taxon>Actinomycetes</taxon>
        <taxon>Micrococcales</taxon>
        <taxon>Jonesiaceae</taxon>
        <taxon>Flavimobilis</taxon>
    </lineage>
</organism>
<dbReference type="Pfam" id="PF00296">
    <property type="entry name" value="Bac_luciferase"/>
    <property type="match status" value="1"/>
</dbReference>
<dbReference type="SUPFAM" id="SSF51679">
    <property type="entry name" value="Bacterial luciferase-like"/>
    <property type="match status" value="1"/>
</dbReference>
<dbReference type="AlphaFoldDB" id="A0A2A9EA91"/>
<comment type="caution">
    <text evidence="5">The sequence shown here is derived from an EMBL/GenBank/DDBJ whole genome shotgun (WGS) entry which is preliminary data.</text>
</comment>
<keyword evidence="2 5" id="KW-0503">Monooxygenase</keyword>
<dbReference type="GO" id="GO:0016705">
    <property type="term" value="F:oxidoreductase activity, acting on paired donors, with incorporation or reduction of molecular oxygen"/>
    <property type="evidence" value="ECO:0007669"/>
    <property type="project" value="InterPro"/>
</dbReference>
<feature type="domain" description="Luciferase-like" evidence="4">
    <location>
        <begin position="1"/>
        <end position="296"/>
    </location>
</feature>
<sequence>MQFGIFTVGDVTTDPTTGRTPTENERIKATVAIAKKAEEVGLDVFATGEHHNPPFVAPPNPTVLLANLAAQTERIILSTSTTLITTNDPVRLAEDYAYLQHLADGRIDLMMGRGNTGPVYPWFGKDIRQGVELAVENYALLHKLWREDVVDWQGRFRTPLQGFTSVPRPLDGVPPFVWHGSIRTPEIAEQAAYYGDGFFHNNIFWPITHTKQMVALYRRRFEHYGHGSADQAIVGLGGQVFMRKSSQDAKREFRPYFDNAPVYGHGPSMEDFTEQTPLTVGSPQEVIDRYATMRDHVGDYQRQLFLIDHAGLPLKTVLEQIDMLGEEVVPVLRKELDSKRPAHVPDAPTHASRVAAAGGKNDSTVYAPADDVTGASPAAAR</sequence>
<protein>
    <submittedName>
        <fullName evidence="5">Putative FMN-dependent luciferase-like monooxygenase</fullName>
    </submittedName>
</protein>
<evidence type="ECO:0000256" key="1">
    <source>
        <dbReference type="ARBA" id="ARBA00023002"/>
    </source>
</evidence>
<dbReference type="PANTHER" id="PTHR30137">
    <property type="entry name" value="LUCIFERASE-LIKE MONOOXYGENASE"/>
    <property type="match status" value="1"/>
</dbReference>
<reference evidence="5 6" key="1">
    <citation type="submission" date="2017-10" db="EMBL/GenBank/DDBJ databases">
        <title>Sequencing the genomes of 1000 actinobacteria strains.</title>
        <authorList>
            <person name="Klenk H.-P."/>
        </authorList>
    </citation>
    <scope>NUCLEOTIDE SEQUENCE [LARGE SCALE GENOMIC DNA]</scope>
    <source>
        <strain evidence="5 6">DSM 21574</strain>
    </source>
</reference>
<dbReference type="Proteomes" id="UP000221394">
    <property type="component" value="Unassembled WGS sequence"/>
</dbReference>
<feature type="region of interest" description="Disordered" evidence="3">
    <location>
        <begin position="339"/>
        <end position="381"/>
    </location>
</feature>
<dbReference type="OrthoDB" id="9776438at2"/>
<dbReference type="GO" id="GO:0005829">
    <property type="term" value="C:cytosol"/>
    <property type="evidence" value="ECO:0007669"/>
    <property type="project" value="TreeGrafter"/>
</dbReference>
<dbReference type="EMBL" id="PDJH01000001">
    <property type="protein sequence ID" value="PFG35576.1"/>
    <property type="molecule type" value="Genomic_DNA"/>
</dbReference>
<evidence type="ECO:0000259" key="4">
    <source>
        <dbReference type="Pfam" id="PF00296"/>
    </source>
</evidence>
<dbReference type="InterPro" id="IPR011251">
    <property type="entry name" value="Luciferase-like_dom"/>
</dbReference>
<dbReference type="RefSeq" id="WP_098456862.1">
    <property type="nucleotide sequence ID" value="NZ_PDJH01000001.1"/>
</dbReference>
<evidence type="ECO:0000313" key="5">
    <source>
        <dbReference type="EMBL" id="PFG35576.1"/>
    </source>
</evidence>
<dbReference type="GO" id="GO:0004497">
    <property type="term" value="F:monooxygenase activity"/>
    <property type="evidence" value="ECO:0007669"/>
    <property type="project" value="UniProtKB-KW"/>
</dbReference>